<sequence>MAVSLVCGVLTTRLIMGEAGVEHYALYALLTVLPSLLAFTDLGAGAVIVNGVATSDDPRNDETLIAQLTSVGRIVVGFAIVLMLVNTVMLVSGGWTLALGDAGRLPHAGVAAWACLTVFCLGIPVGIWVRIMLGLRRNHVVILLQGLISPLTLLGVFVFTRLPAGAGHDFLAIASYAASFIVSAIGLALTWRSTAPLIPRAAAAVLHPRRHPGVRVMDVGWPMLAQLLSYPIAVSTQRYVLAQSGDAAQVAEYGVAAQVFLALNGLMMAAGVALWPSYSRRRHLGELRRGPAPMAWLFAGSVAAATALIWAFEDPIFAFITDGEVDVAAPTVLSFGLMVTCVAAVYPLGMFIMDRPGIRFQVVPTLAMAFGSLALSVWLAPVLGAPGPPLGNAIALLVCQVVPFSIYIARHRSRLMAPQPQDA</sequence>
<name>A0AA87UQS8_9MICO</name>
<evidence type="ECO:0000256" key="3">
    <source>
        <dbReference type="ARBA" id="ARBA00022692"/>
    </source>
</evidence>
<feature type="transmembrane region" description="Helical" evidence="6">
    <location>
        <begin position="74"/>
        <end position="98"/>
    </location>
</feature>
<feature type="transmembrane region" description="Helical" evidence="6">
    <location>
        <begin position="110"/>
        <end position="129"/>
    </location>
</feature>
<keyword evidence="2" id="KW-1003">Cell membrane</keyword>
<proteinExistence type="predicted"/>
<comment type="subcellular location">
    <subcellularLocation>
        <location evidence="1">Cell membrane</location>
        <topology evidence="1">Multi-pass membrane protein</topology>
    </subcellularLocation>
</comment>
<feature type="transmembrane region" description="Helical" evidence="6">
    <location>
        <begin position="212"/>
        <end position="233"/>
    </location>
</feature>
<evidence type="ECO:0000256" key="4">
    <source>
        <dbReference type="ARBA" id="ARBA00022989"/>
    </source>
</evidence>
<feature type="transmembrane region" description="Helical" evidence="6">
    <location>
        <begin position="170"/>
        <end position="191"/>
    </location>
</feature>
<feature type="transmembrane region" description="Helical" evidence="6">
    <location>
        <begin position="27"/>
        <end position="53"/>
    </location>
</feature>
<dbReference type="EMBL" id="BJUU01000001">
    <property type="protein sequence ID" value="GEK78810.1"/>
    <property type="molecule type" value="Genomic_DNA"/>
</dbReference>
<keyword evidence="5 6" id="KW-0472">Membrane</keyword>
<dbReference type="Proteomes" id="UP000321749">
    <property type="component" value="Unassembled WGS sequence"/>
</dbReference>
<comment type="caution">
    <text evidence="7">The sequence shown here is derived from an EMBL/GenBank/DDBJ whole genome shotgun (WGS) entry which is preliminary data.</text>
</comment>
<keyword evidence="8" id="KW-1185">Reference proteome</keyword>
<protein>
    <recommendedName>
        <fullName evidence="9">Membrane protein involved in the export of O-antigen and teichoic acid</fullName>
    </recommendedName>
</protein>
<feature type="transmembrane region" description="Helical" evidence="6">
    <location>
        <begin position="332"/>
        <end position="353"/>
    </location>
</feature>
<dbReference type="PANTHER" id="PTHR30250:SF11">
    <property type="entry name" value="O-ANTIGEN TRANSPORTER-RELATED"/>
    <property type="match status" value="1"/>
</dbReference>
<accession>A0AA87UQS8</accession>
<evidence type="ECO:0000256" key="2">
    <source>
        <dbReference type="ARBA" id="ARBA00022475"/>
    </source>
</evidence>
<reference evidence="7 8" key="1">
    <citation type="submission" date="2019-07" db="EMBL/GenBank/DDBJ databases">
        <title>Whole genome shotgun sequence of Agrococcus baldri NBRC 103055.</title>
        <authorList>
            <person name="Hosoyama A."/>
            <person name="Uohara A."/>
            <person name="Ohji S."/>
            <person name="Ichikawa N."/>
        </authorList>
    </citation>
    <scope>NUCLEOTIDE SEQUENCE [LARGE SCALE GENOMIC DNA]</scope>
    <source>
        <strain evidence="7 8">NBRC 103055</strain>
    </source>
</reference>
<evidence type="ECO:0008006" key="9">
    <source>
        <dbReference type="Google" id="ProtNLM"/>
    </source>
</evidence>
<feature type="transmembrane region" description="Helical" evidence="6">
    <location>
        <begin position="253"/>
        <end position="275"/>
    </location>
</feature>
<organism evidence="7 8">
    <name type="scientific">Agrococcus baldri</name>
    <dbReference type="NCBI Taxonomy" id="153730"/>
    <lineage>
        <taxon>Bacteria</taxon>
        <taxon>Bacillati</taxon>
        <taxon>Actinomycetota</taxon>
        <taxon>Actinomycetes</taxon>
        <taxon>Micrococcales</taxon>
        <taxon>Microbacteriaceae</taxon>
        <taxon>Agrococcus</taxon>
    </lineage>
</organism>
<dbReference type="PANTHER" id="PTHR30250">
    <property type="entry name" value="PST FAMILY PREDICTED COLANIC ACID TRANSPORTER"/>
    <property type="match status" value="1"/>
</dbReference>
<dbReference type="GO" id="GO:0005886">
    <property type="term" value="C:plasma membrane"/>
    <property type="evidence" value="ECO:0007669"/>
    <property type="project" value="UniProtKB-SubCell"/>
</dbReference>
<keyword evidence="3 6" id="KW-0812">Transmembrane</keyword>
<feature type="transmembrane region" description="Helical" evidence="6">
    <location>
        <begin position="141"/>
        <end position="164"/>
    </location>
</feature>
<feature type="transmembrane region" description="Helical" evidence="6">
    <location>
        <begin position="390"/>
        <end position="409"/>
    </location>
</feature>
<feature type="transmembrane region" description="Helical" evidence="6">
    <location>
        <begin position="365"/>
        <end position="384"/>
    </location>
</feature>
<gene>
    <name evidence="7" type="ORF">ABA31_01610</name>
</gene>
<evidence type="ECO:0000256" key="5">
    <source>
        <dbReference type="ARBA" id="ARBA00023136"/>
    </source>
</evidence>
<evidence type="ECO:0000256" key="6">
    <source>
        <dbReference type="SAM" id="Phobius"/>
    </source>
</evidence>
<evidence type="ECO:0000313" key="8">
    <source>
        <dbReference type="Proteomes" id="UP000321749"/>
    </source>
</evidence>
<dbReference type="AlphaFoldDB" id="A0AA87UQS8"/>
<keyword evidence="4 6" id="KW-1133">Transmembrane helix</keyword>
<dbReference type="InterPro" id="IPR050833">
    <property type="entry name" value="Poly_Biosynth_Transport"/>
</dbReference>
<feature type="transmembrane region" description="Helical" evidence="6">
    <location>
        <begin position="295"/>
        <end position="312"/>
    </location>
</feature>
<evidence type="ECO:0000313" key="7">
    <source>
        <dbReference type="EMBL" id="GEK78810.1"/>
    </source>
</evidence>
<evidence type="ECO:0000256" key="1">
    <source>
        <dbReference type="ARBA" id="ARBA00004651"/>
    </source>
</evidence>